<organism evidence="2 3">
    <name type="scientific">Drosophila albomicans</name>
    <name type="common">Fruit fly</name>
    <dbReference type="NCBI Taxonomy" id="7291"/>
    <lineage>
        <taxon>Eukaryota</taxon>
        <taxon>Metazoa</taxon>
        <taxon>Ecdysozoa</taxon>
        <taxon>Arthropoda</taxon>
        <taxon>Hexapoda</taxon>
        <taxon>Insecta</taxon>
        <taxon>Pterygota</taxon>
        <taxon>Neoptera</taxon>
        <taxon>Endopterygota</taxon>
        <taxon>Diptera</taxon>
        <taxon>Brachycera</taxon>
        <taxon>Muscomorpha</taxon>
        <taxon>Ephydroidea</taxon>
        <taxon>Drosophilidae</taxon>
        <taxon>Drosophila</taxon>
    </lineage>
</organism>
<evidence type="ECO:0000313" key="2">
    <source>
        <dbReference type="Proteomes" id="UP000515160"/>
    </source>
</evidence>
<proteinExistence type="predicted"/>
<reference evidence="3" key="1">
    <citation type="submission" date="2025-08" db="UniProtKB">
        <authorList>
            <consortium name="RefSeq"/>
        </authorList>
    </citation>
    <scope>IDENTIFICATION</scope>
    <source>
        <strain evidence="3">15112-1751.03</strain>
        <tissue evidence="3">Whole Adult</tissue>
    </source>
</reference>
<dbReference type="Pfam" id="PF02958">
    <property type="entry name" value="EcKL"/>
    <property type="match status" value="1"/>
</dbReference>
<evidence type="ECO:0000259" key="1">
    <source>
        <dbReference type="SMART" id="SM00587"/>
    </source>
</evidence>
<dbReference type="RefSeq" id="XP_034117286.1">
    <property type="nucleotide sequence ID" value="XM_034261395.2"/>
</dbReference>
<dbReference type="PANTHER" id="PTHR11012:SF6">
    <property type="entry name" value="CHK DOMAIN OV1-RELATED"/>
    <property type="match status" value="1"/>
</dbReference>
<dbReference type="OrthoDB" id="191037at2759"/>
<keyword evidence="2" id="KW-1185">Reference proteome</keyword>
<dbReference type="InterPro" id="IPR004119">
    <property type="entry name" value="EcKL"/>
</dbReference>
<dbReference type="SMART" id="SM00587">
    <property type="entry name" value="CHK"/>
    <property type="match status" value="1"/>
</dbReference>
<sequence>MTSEASKTIIPDWVKPDIFIDILNESVEGFVRITNFKADSGSAPGENYATIMLRVNIQVELKDGSEKSISFMLKLPHQSEMYLEILKKNNFFEAERTMYNTIIPEMEELYREAGVEVKFGAKSYDLRGVDSYYVLLEDLAPHGFKNMNRIEGLDQVHTESALRKLSQWHAASAARVANIGPYPEKYSIGFFREENRAIMTHINSNTSQDVLNGLLTFEDNEEYIEHVKIFGPKYTDISFKLSEPDSDGLNVLNHGDFWSNNIMFSHDSIGNVSETYLIDFQMPKYGTVAQDIYYLLLSSTKYEDKLTKFDYYIKFYHENLVENLKLLKYTKSLPTLRDIHISLLKYGFWGYLTATRIMNAVLADPSEKANFDDLLSDTNNGNEFKKSLYSNPRYQKHVKLVLPWLLNRGVFEEY</sequence>
<gene>
    <name evidence="3" type="primary">LOC117576558</name>
</gene>
<accession>A0A6P8XL72</accession>
<dbReference type="Gene3D" id="3.90.1200.10">
    <property type="match status" value="1"/>
</dbReference>
<dbReference type="SUPFAM" id="SSF56112">
    <property type="entry name" value="Protein kinase-like (PK-like)"/>
    <property type="match status" value="1"/>
</dbReference>
<feature type="domain" description="CHK kinase-like" evidence="1">
    <location>
        <begin position="134"/>
        <end position="326"/>
    </location>
</feature>
<dbReference type="GeneID" id="117576558"/>
<dbReference type="InterPro" id="IPR011009">
    <property type="entry name" value="Kinase-like_dom_sf"/>
</dbReference>
<dbReference type="InterPro" id="IPR015897">
    <property type="entry name" value="CHK_kinase-like"/>
</dbReference>
<dbReference type="Proteomes" id="UP000515160">
    <property type="component" value="Chromosome 2R"/>
</dbReference>
<protein>
    <submittedName>
        <fullName evidence="3">Uncharacterized protein LOC117576558 isoform X1</fullName>
    </submittedName>
</protein>
<evidence type="ECO:0000313" key="3">
    <source>
        <dbReference type="RefSeq" id="XP_034117286.1"/>
    </source>
</evidence>
<dbReference type="AlphaFoldDB" id="A0A6P8XL72"/>
<dbReference type="PANTHER" id="PTHR11012">
    <property type="entry name" value="PROTEIN KINASE-LIKE DOMAIN-CONTAINING"/>
    <property type="match status" value="1"/>
</dbReference>
<name>A0A6P8XL72_DROAB</name>